<accession>A0A7Y2LWV9</accession>
<gene>
    <name evidence="1" type="ORF">HLA99_00335</name>
</gene>
<protein>
    <submittedName>
        <fullName evidence="1">Winged helix-turn-helix domain-containing protein</fullName>
    </submittedName>
</protein>
<proteinExistence type="predicted"/>
<evidence type="ECO:0000313" key="2">
    <source>
        <dbReference type="Proteomes" id="UP000543598"/>
    </source>
</evidence>
<comment type="caution">
    <text evidence="1">The sequence shown here is derived from an EMBL/GenBank/DDBJ whole genome shotgun (WGS) entry which is preliminary data.</text>
</comment>
<dbReference type="AlphaFoldDB" id="A0A7Y2LWV9"/>
<dbReference type="PANTHER" id="PTHR30528">
    <property type="entry name" value="CYTOPLASMIC PROTEIN"/>
    <property type="match status" value="1"/>
</dbReference>
<sequence>MRRVPVSDAAANVDRVTSVSRAGGRRPRESLSAAEARRVALAAQGFAQARPAAPGTRQLNLAMSRMGVLQIDSVNVFARSHYMPLFSRLGPYDTDLLDRLLFARRAPYVESWAHVASFIPAADWGLFAFRMDEMRAKYGADPDTWFQRNADIVDWVRSELAARGPLRPAQIEHDAKEARRGPWWDWDVVKRALEFLFFFGEVAIAGRRGFERTYALAEHVLPVEARAPVPRDDAIRELVARAARAYGVATASDLADYWRIKDRAAVTTAIRELEDAGELNPVAVQGWRSAGRPAKAWLHRDAAIPRRVSATALLTPFDPIVWFRDRAERLFDFEYRIEIYTPAPQRRFGYYSLPVLVGDDIVGRVDLKADRAVSTLLVQSAWWEHGRPADAAARVADELRAAARWQRLDGISVSQWGDATDDLADALPEARRHEAGPRDAVALAPDEPDLLVGTTVDV</sequence>
<name>A0A7Y2LWV9_9MICO</name>
<dbReference type="InterPro" id="IPR009351">
    <property type="entry name" value="AlkZ-like"/>
</dbReference>
<dbReference type="Proteomes" id="UP000543598">
    <property type="component" value="Unassembled WGS sequence"/>
</dbReference>
<organism evidence="1 2">
    <name type="scientific">Microbacterium ulmi</name>
    <dbReference type="NCBI Taxonomy" id="179095"/>
    <lineage>
        <taxon>Bacteria</taxon>
        <taxon>Bacillati</taxon>
        <taxon>Actinomycetota</taxon>
        <taxon>Actinomycetes</taxon>
        <taxon>Micrococcales</taxon>
        <taxon>Microbacteriaceae</taxon>
        <taxon>Microbacterium</taxon>
    </lineage>
</organism>
<keyword evidence="2" id="KW-1185">Reference proteome</keyword>
<dbReference type="Pfam" id="PF06224">
    <property type="entry name" value="AlkZ-like"/>
    <property type="match status" value="1"/>
</dbReference>
<dbReference type="EMBL" id="JABEMB010000001">
    <property type="protein sequence ID" value="NNH02324.1"/>
    <property type="molecule type" value="Genomic_DNA"/>
</dbReference>
<dbReference type="PANTHER" id="PTHR30528:SF0">
    <property type="entry name" value="CYTOPLASMIC PROTEIN"/>
    <property type="match status" value="1"/>
</dbReference>
<evidence type="ECO:0000313" key="1">
    <source>
        <dbReference type="EMBL" id="NNH02324.1"/>
    </source>
</evidence>
<reference evidence="1 2" key="1">
    <citation type="submission" date="2020-05" db="EMBL/GenBank/DDBJ databases">
        <title>MicrobeNet Type strains.</title>
        <authorList>
            <person name="Nicholson A.C."/>
        </authorList>
    </citation>
    <scope>NUCLEOTIDE SEQUENCE [LARGE SCALE GENOMIC DNA]</scope>
    <source>
        <strain evidence="1 2">JCM 14282</strain>
    </source>
</reference>